<comment type="similarity">
    <text evidence="1 3">Belongs to the 5'(3')-deoxyribonucleotidase family.</text>
</comment>
<organism evidence="4 5">
    <name type="scientific">Planococcus rifietoensis</name>
    <dbReference type="NCBI Taxonomy" id="200991"/>
    <lineage>
        <taxon>Bacteria</taxon>
        <taxon>Bacillati</taxon>
        <taxon>Bacillota</taxon>
        <taxon>Bacilli</taxon>
        <taxon>Bacillales</taxon>
        <taxon>Caryophanaceae</taxon>
        <taxon>Planococcus</taxon>
    </lineage>
</organism>
<dbReference type="InterPro" id="IPR052419">
    <property type="entry name" value="5_3-deoxyribonucleotidase-like"/>
</dbReference>
<dbReference type="Gene3D" id="3.40.50.1000">
    <property type="entry name" value="HAD superfamily/HAD-like"/>
    <property type="match status" value="1"/>
</dbReference>
<keyword evidence="5" id="KW-1185">Reference proteome</keyword>
<dbReference type="RefSeq" id="WP_058380912.1">
    <property type="nucleotide sequence ID" value="NZ_CP013659.2"/>
</dbReference>
<dbReference type="InterPro" id="IPR009206">
    <property type="entry name" value="Nucleotidase_putative"/>
</dbReference>
<evidence type="ECO:0000313" key="4">
    <source>
        <dbReference type="EMBL" id="ALS74204.1"/>
    </source>
</evidence>
<dbReference type="STRING" id="200991.AUC31_02540"/>
<sequence length="195" mass="22909">MYRFGIDIDGTVTCPTSLIPHINEAFGSELTIEDIREYDLTAALPQLDKKEFYSWFKKHEPKIYAASPISKDAKQIINNWKDQYELYFISARGDNVRNVTFDWFEQHAIAYDHIELIGTHKKISTAKAHNVDLFFEDKHDNAVEISEELDIPVILFDTPYNREPVPNKVVRVYDWLEAEQWVKKEFGVQQELLKR</sequence>
<protein>
    <recommendedName>
        <fullName evidence="3">Nucleotidase</fullName>
        <ecNumber evidence="3">3.1.3.-</ecNumber>
    </recommendedName>
</protein>
<dbReference type="EMBL" id="CP013659">
    <property type="protein sequence ID" value="ALS74204.1"/>
    <property type="molecule type" value="Genomic_DNA"/>
</dbReference>
<dbReference type="InterPro" id="IPR023214">
    <property type="entry name" value="HAD_sf"/>
</dbReference>
<keyword evidence="2 3" id="KW-0378">Hydrolase</keyword>
<dbReference type="KEGG" id="prt:AUC31_02540"/>
<evidence type="ECO:0000313" key="5">
    <source>
        <dbReference type="Proteomes" id="UP000067683"/>
    </source>
</evidence>
<dbReference type="PANTHER" id="PTHR35134:SF2">
    <property type="entry name" value="NUCLEOTIDASE YQFW-RELATED"/>
    <property type="match status" value="1"/>
</dbReference>
<proteinExistence type="inferred from homology"/>
<dbReference type="EC" id="3.1.3.-" evidence="3"/>
<evidence type="ECO:0000256" key="2">
    <source>
        <dbReference type="ARBA" id="ARBA00022801"/>
    </source>
</evidence>
<dbReference type="PIRSF" id="PIRSF021362">
    <property type="entry name" value="UCP021362_HAD"/>
    <property type="match status" value="1"/>
</dbReference>
<dbReference type="InterPro" id="IPR036412">
    <property type="entry name" value="HAD-like_sf"/>
</dbReference>
<dbReference type="OrthoDB" id="2471595at2"/>
<evidence type="ECO:0000256" key="3">
    <source>
        <dbReference type="PIRNR" id="PIRNR021362"/>
    </source>
</evidence>
<reference evidence="4" key="1">
    <citation type="submission" date="2016-01" db="EMBL/GenBank/DDBJ databases">
        <title>Complete genome of Planococcus rifietoensis type strain M8.</title>
        <authorList>
            <person name="See-Too W.S."/>
        </authorList>
    </citation>
    <scope>NUCLEOTIDE SEQUENCE [LARGE SCALE GENOMIC DNA]</scope>
    <source>
        <strain evidence="4">M8</strain>
    </source>
</reference>
<accession>A0A0U2Z4W2</accession>
<dbReference type="Proteomes" id="UP000067683">
    <property type="component" value="Chromosome"/>
</dbReference>
<dbReference type="GO" id="GO:0016787">
    <property type="term" value="F:hydrolase activity"/>
    <property type="evidence" value="ECO:0007669"/>
    <property type="project" value="UniProtKB-KW"/>
</dbReference>
<name>A0A0U2Z4W2_9BACL</name>
<evidence type="ECO:0000256" key="1">
    <source>
        <dbReference type="ARBA" id="ARBA00009589"/>
    </source>
</evidence>
<gene>
    <name evidence="4" type="ORF">AUC31_02540</name>
</gene>
<dbReference type="AlphaFoldDB" id="A0A0U2Z4W2"/>
<dbReference type="PANTHER" id="PTHR35134">
    <property type="entry name" value="NUCLEOTIDASE YQFW-RELATED"/>
    <property type="match status" value="1"/>
</dbReference>
<dbReference type="SUPFAM" id="SSF56784">
    <property type="entry name" value="HAD-like"/>
    <property type="match status" value="1"/>
</dbReference>